<evidence type="ECO:0000256" key="22">
    <source>
        <dbReference type="SAM" id="SignalP"/>
    </source>
</evidence>
<dbReference type="PANTHER" id="PTHR48053:SF71">
    <property type="entry name" value="LEUCINE RICH REPEAT FAMILY PROTEIN, EXPRESSED"/>
    <property type="match status" value="1"/>
</dbReference>
<protein>
    <recommendedName>
        <fullName evidence="3">non-specific serine/threonine protein kinase</fullName>
        <ecNumber evidence="3">2.7.11.1</ecNumber>
    </recommendedName>
</protein>
<dbReference type="InterPro" id="IPR003591">
    <property type="entry name" value="Leu-rich_rpt_typical-subtyp"/>
</dbReference>
<keyword evidence="13" id="KW-0418">Kinase</keyword>
<keyword evidence="16 21" id="KW-0472">Membrane</keyword>
<dbReference type="SMART" id="SM00220">
    <property type="entry name" value="S_TKc"/>
    <property type="match status" value="1"/>
</dbReference>
<feature type="non-terminal residue" evidence="24">
    <location>
        <position position="1"/>
    </location>
</feature>
<feature type="chain" id="PRO_5041455276" description="non-specific serine/threonine protein kinase" evidence="22">
    <location>
        <begin position="20"/>
        <end position="973"/>
    </location>
</feature>
<keyword evidence="6" id="KW-0597">Phosphoprotein</keyword>
<keyword evidence="7" id="KW-0433">Leucine-rich repeat</keyword>
<comment type="caution">
    <text evidence="24">The sequence shown here is derived from an EMBL/GenBank/DDBJ whole genome shotgun (WGS) entry which is preliminary data.</text>
</comment>
<evidence type="ECO:0000256" key="17">
    <source>
        <dbReference type="ARBA" id="ARBA00023170"/>
    </source>
</evidence>
<keyword evidence="4" id="KW-1003">Cell membrane</keyword>
<dbReference type="InterPro" id="IPR011009">
    <property type="entry name" value="Kinase-like_dom_sf"/>
</dbReference>
<evidence type="ECO:0000256" key="21">
    <source>
        <dbReference type="SAM" id="Phobius"/>
    </source>
</evidence>
<dbReference type="GO" id="GO:0004674">
    <property type="term" value="F:protein serine/threonine kinase activity"/>
    <property type="evidence" value="ECO:0007669"/>
    <property type="project" value="UniProtKB-KW"/>
</dbReference>
<dbReference type="InterPro" id="IPR051716">
    <property type="entry name" value="Plant_RL_S/T_kinase"/>
</dbReference>
<evidence type="ECO:0000256" key="14">
    <source>
        <dbReference type="ARBA" id="ARBA00022840"/>
    </source>
</evidence>
<keyword evidence="9 21" id="KW-0812">Transmembrane</keyword>
<evidence type="ECO:0000256" key="10">
    <source>
        <dbReference type="ARBA" id="ARBA00022729"/>
    </source>
</evidence>
<dbReference type="InterPro" id="IPR000719">
    <property type="entry name" value="Prot_kinase_dom"/>
</dbReference>
<proteinExistence type="inferred from homology"/>
<dbReference type="FunFam" id="3.80.10.10:FF:000221">
    <property type="entry name" value="Leucine-rich repeat receptor-like protein kinase PXL1"/>
    <property type="match status" value="1"/>
</dbReference>
<accession>A0AA38C1U9</accession>
<evidence type="ECO:0000256" key="5">
    <source>
        <dbReference type="ARBA" id="ARBA00022527"/>
    </source>
</evidence>
<dbReference type="OMA" id="GEDIHEI"/>
<dbReference type="AlphaFoldDB" id="A0AA38C1U9"/>
<dbReference type="Pfam" id="PF00560">
    <property type="entry name" value="LRR_1"/>
    <property type="match status" value="7"/>
</dbReference>
<keyword evidence="12" id="KW-0547">Nucleotide-binding</keyword>
<evidence type="ECO:0000256" key="18">
    <source>
        <dbReference type="ARBA" id="ARBA00023180"/>
    </source>
</evidence>
<comment type="subcellular location">
    <subcellularLocation>
        <location evidence="1">Cell membrane</location>
        <topology evidence="1">Single-pass membrane protein</topology>
    </subcellularLocation>
</comment>
<dbReference type="EC" id="2.7.11.1" evidence="3"/>
<dbReference type="FunFam" id="3.80.10.10:FF:000041">
    <property type="entry name" value="LRR receptor-like serine/threonine-protein kinase ERECTA"/>
    <property type="match status" value="1"/>
</dbReference>
<dbReference type="Gene3D" id="3.30.200.20">
    <property type="entry name" value="Phosphorylase Kinase, domain 1"/>
    <property type="match status" value="1"/>
</dbReference>
<dbReference type="EMBL" id="JAHRHJ020003629">
    <property type="protein sequence ID" value="KAH9291421.1"/>
    <property type="molecule type" value="Genomic_DNA"/>
</dbReference>
<dbReference type="InterPro" id="IPR008271">
    <property type="entry name" value="Ser/Thr_kinase_AS"/>
</dbReference>
<evidence type="ECO:0000256" key="16">
    <source>
        <dbReference type="ARBA" id="ARBA00023136"/>
    </source>
</evidence>
<feature type="domain" description="Protein kinase" evidence="23">
    <location>
        <begin position="687"/>
        <end position="962"/>
    </location>
</feature>
<comment type="catalytic activity">
    <reaction evidence="20">
        <text>L-seryl-[protein] + ATP = O-phospho-L-seryl-[protein] + ADP + H(+)</text>
        <dbReference type="Rhea" id="RHEA:17989"/>
        <dbReference type="Rhea" id="RHEA-COMP:9863"/>
        <dbReference type="Rhea" id="RHEA-COMP:11604"/>
        <dbReference type="ChEBI" id="CHEBI:15378"/>
        <dbReference type="ChEBI" id="CHEBI:29999"/>
        <dbReference type="ChEBI" id="CHEBI:30616"/>
        <dbReference type="ChEBI" id="CHEBI:83421"/>
        <dbReference type="ChEBI" id="CHEBI:456216"/>
        <dbReference type="EC" id="2.7.11.1"/>
    </reaction>
</comment>
<evidence type="ECO:0000259" key="23">
    <source>
        <dbReference type="PROSITE" id="PS50011"/>
    </source>
</evidence>
<evidence type="ECO:0000256" key="6">
    <source>
        <dbReference type="ARBA" id="ARBA00022553"/>
    </source>
</evidence>
<comment type="catalytic activity">
    <reaction evidence="19">
        <text>L-threonyl-[protein] + ATP = O-phospho-L-threonyl-[protein] + ADP + H(+)</text>
        <dbReference type="Rhea" id="RHEA:46608"/>
        <dbReference type="Rhea" id="RHEA-COMP:11060"/>
        <dbReference type="Rhea" id="RHEA-COMP:11605"/>
        <dbReference type="ChEBI" id="CHEBI:15378"/>
        <dbReference type="ChEBI" id="CHEBI:30013"/>
        <dbReference type="ChEBI" id="CHEBI:30616"/>
        <dbReference type="ChEBI" id="CHEBI:61977"/>
        <dbReference type="ChEBI" id="CHEBI:456216"/>
        <dbReference type="EC" id="2.7.11.1"/>
    </reaction>
</comment>
<dbReference type="FunFam" id="3.80.10.10:FF:000095">
    <property type="entry name" value="LRR receptor-like serine/threonine-protein kinase GSO1"/>
    <property type="match status" value="1"/>
</dbReference>
<sequence length="973" mass="108342">MNILLLLSSLVVLVVLVQAEQSPVETLMAFKENLRGENDILHDWQSSKHPCSWTGIVCDSSTSAITGIHLSFKGLSGSLSPVICQLPNLTDIEVAGNRFEGPFPVWLSNCTKLVKLDLSTNGFWGSLPESISDFHSLTYLDVSTNKFSEPIPESIGRLPKLEYLNVSVCQFSGPIPSQLANLSELTTLFLSWNYFSPPYLPPSLSNLTRLKMFSCAGCSLYGTIPCWLENLRDLEYLELSYNNLSGSIPKELMHFPKLEMLELYLNQLSGQIPAEIRNLTSLTDLDLNSNYLTGPIPEEITLLKNLGLLNLWNNSLTGIIPQGLADLDHLYDLALFKNQLTGNLSWHFGNRSKLIIFDVSSNQLSGLVPPCLCTGGLLIKIILFNNNFHGNFPKEYGSCTTLERIRVQNNHLSGTVPKGLWGLPNLTILDISHNFFHGRVHSNIGRAVKLQNLLVSHNQISGPLPRELGKLQLVENFLASGNEISGEIPSELGFCSNLKHLYLDENNLLGKIPSSLGFLAYLTELSLARNHFTGNIPDTFGKLQQLTSLNLSHNLLKGRIPPSFSNLDIVSFMLFDLSFNDLSGPVPFPLNGAVSKNSFRANVGLCLPGQPMPKHCSKEESSLRDLLWILSLVLAVCLVTVSIASIFIKKKMQHTDWGKNKSPMNSQWNMVPFGRLNFDKKEILGSLHTENLIGQGGAGQVYRALLKNNEVVAVKRLNRRRNGEFYQDNGFRTEVETMGSVRHSNIIRLFCYLSNNETYLLVFEYVSNGSLGDLLKQSKAYLLNYAIRFKIALGTAKGLSYLHHDCSPPIVHRDIKPTNILLDDEMVPHIADFGIAKILDKIMPMGYTVSSIPGSIGYIAPEYGYANQVTEKSDVYSFGIVLLELLTGKQPVAAEFGEGMDIVRWVAAKLRAGKGLQQILDSRIQWGSEKHMLFLLRIGLLCTNKFPRNRPSMKEVVKMLFEAGTDHKLEKFS</sequence>
<dbReference type="PROSITE" id="PS50011">
    <property type="entry name" value="PROTEIN_KINASE_DOM"/>
    <property type="match status" value="1"/>
</dbReference>
<evidence type="ECO:0000256" key="7">
    <source>
        <dbReference type="ARBA" id="ARBA00022614"/>
    </source>
</evidence>
<dbReference type="Gene3D" id="1.10.510.10">
    <property type="entry name" value="Transferase(Phosphotransferase) domain 1"/>
    <property type="match status" value="1"/>
</dbReference>
<keyword evidence="17" id="KW-0675">Receptor</keyword>
<dbReference type="FunFam" id="1.10.510.10:FF:000417">
    <property type="entry name" value="Leucine-rich repeat receptor-like protein kinase"/>
    <property type="match status" value="1"/>
</dbReference>
<evidence type="ECO:0000256" key="8">
    <source>
        <dbReference type="ARBA" id="ARBA00022679"/>
    </source>
</evidence>
<dbReference type="SUPFAM" id="SSF52058">
    <property type="entry name" value="L domain-like"/>
    <property type="match status" value="2"/>
</dbReference>
<dbReference type="PANTHER" id="PTHR48053">
    <property type="entry name" value="LEUCINE RICH REPEAT FAMILY PROTEIN, EXPRESSED"/>
    <property type="match status" value="1"/>
</dbReference>
<evidence type="ECO:0000256" key="9">
    <source>
        <dbReference type="ARBA" id="ARBA00022692"/>
    </source>
</evidence>
<evidence type="ECO:0000256" key="19">
    <source>
        <dbReference type="ARBA" id="ARBA00047899"/>
    </source>
</evidence>
<feature type="transmembrane region" description="Helical" evidence="21">
    <location>
        <begin position="626"/>
        <end position="648"/>
    </location>
</feature>
<dbReference type="InterPro" id="IPR032675">
    <property type="entry name" value="LRR_dom_sf"/>
</dbReference>
<evidence type="ECO:0000313" key="24">
    <source>
        <dbReference type="EMBL" id="KAH9291421.1"/>
    </source>
</evidence>
<dbReference type="SUPFAM" id="SSF56112">
    <property type="entry name" value="Protein kinase-like (PK-like)"/>
    <property type="match status" value="1"/>
</dbReference>
<gene>
    <name evidence="24" type="ORF">KI387_043388</name>
</gene>
<dbReference type="InterPro" id="IPR013210">
    <property type="entry name" value="LRR_N_plant-typ"/>
</dbReference>
<evidence type="ECO:0000256" key="15">
    <source>
        <dbReference type="ARBA" id="ARBA00022989"/>
    </source>
</evidence>
<keyword evidence="14" id="KW-0067">ATP-binding</keyword>
<comment type="similarity">
    <text evidence="2">Belongs to the protein kinase superfamily. Ser/Thr protein kinase family.</text>
</comment>
<evidence type="ECO:0000256" key="12">
    <source>
        <dbReference type="ARBA" id="ARBA00022741"/>
    </source>
</evidence>
<keyword evidence="5" id="KW-0723">Serine/threonine-protein kinase</keyword>
<keyword evidence="10 22" id="KW-0732">Signal</keyword>
<organism evidence="24 25">
    <name type="scientific">Taxus chinensis</name>
    <name type="common">Chinese yew</name>
    <name type="synonym">Taxus wallichiana var. chinensis</name>
    <dbReference type="NCBI Taxonomy" id="29808"/>
    <lineage>
        <taxon>Eukaryota</taxon>
        <taxon>Viridiplantae</taxon>
        <taxon>Streptophyta</taxon>
        <taxon>Embryophyta</taxon>
        <taxon>Tracheophyta</taxon>
        <taxon>Spermatophyta</taxon>
        <taxon>Pinopsida</taxon>
        <taxon>Pinidae</taxon>
        <taxon>Conifers II</taxon>
        <taxon>Cupressales</taxon>
        <taxon>Taxaceae</taxon>
        <taxon>Taxus</taxon>
    </lineage>
</organism>
<dbReference type="Pfam" id="PF00069">
    <property type="entry name" value="Pkinase"/>
    <property type="match status" value="1"/>
</dbReference>
<keyword evidence="18" id="KW-0325">Glycoprotein</keyword>
<evidence type="ECO:0000256" key="3">
    <source>
        <dbReference type="ARBA" id="ARBA00012513"/>
    </source>
</evidence>
<dbReference type="Pfam" id="PF13855">
    <property type="entry name" value="LRR_8"/>
    <property type="match status" value="2"/>
</dbReference>
<evidence type="ECO:0000256" key="2">
    <source>
        <dbReference type="ARBA" id="ARBA00008684"/>
    </source>
</evidence>
<keyword evidence="11" id="KW-0677">Repeat</keyword>
<dbReference type="InterPro" id="IPR001611">
    <property type="entry name" value="Leu-rich_rpt"/>
</dbReference>
<dbReference type="Gene3D" id="3.80.10.10">
    <property type="entry name" value="Ribonuclease Inhibitor"/>
    <property type="match status" value="4"/>
</dbReference>
<dbReference type="PROSITE" id="PS00108">
    <property type="entry name" value="PROTEIN_KINASE_ST"/>
    <property type="match status" value="1"/>
</dbReference>
<keyword evidence="8" id="KW-0808">Transferase</keyword>
<feature type="signal peptide" evidence="22">
    <location>
        <begin position="1"/>
        <end position="19"/>
    </location>
</feature>
<evidence type="ECO:0000256" key="13">
    <source>
        <dbReference type="ARBA" id="ARBA00022777"/>
    </source>
</evidence>
<evidence type="ECO:0000256" key="20">
    <source>
        <dbReference type="ARBA" id="ARBA00048679"/>
    </source>
</evidence>
<evidence type="ECO:0000256" key="1">
    <source>
        <dbReference type="ARBA" id="ARBA00004162"/>
    </source>
</evidence>
<reference evidence="24 25" key="1">
    <citation type="journal article" date="2021" name="Nat. Plants">
        <title>The Taxus genome provides insights into paclitaxel biosynthesis.</title>
        <authorList>
            <person name="Xiong X."/>
            <person name="Gou J."/>
            <person name="Liao Q."/>
            <person name="Li Y."/>
            <person name="Zhou Q."/>
            <person name="Bi G."/>
            <person name="Li C."/>
            <person name="Du R."/>
            <person name="Wang X."/>
            <person name="Sun T."/>
            <person name="Guo L."/>
            <person name="Liang H."/>
            <person name="Lu P."/>
            <person name="Wu Y."/>
            <person name="Zhang Z."/>
            <person name="Ro D.K."/>
            <person name="Shang Y."/>
            <person name="Huang S."/>
            <person name="Yan J."/>
        </authorList>
    </citation>
    <scope>NUCLEOTIDE SEQUENCE [LARGE SCALE GENOMIC DNA]</scope>
    <source>
        <strain evidence="24">Ta-2019</strain>
    </source>
</reference>
<name>A0AA38C1U9_TAXCH</name>
<dbReference type="GO" id="GO:0005524">
    <property type="term" value="F:ATP binding"/>
    <property type="evidence" value="ECO:0007669"/>
    <property type="project" value="UniProtKB-KW"/>
</dbReference>
<keyword evidence="25" id="KW-1185">Reference proteome</keyword>
<evidence type="ECO:0000256" key="4">
    <source>
        <dbReference type="ARBA" id="ARBA00022475"/>
    </source>
</evidence>
<dbReference type="GO" id="GO:0005886">
    <property type="term" value="C:plasma membrane"/>
    <property type="evidence" value="ECO:0007669"/>
    <property type="project" value="UniProtKB-SubCell"/>
</dbReference>
<dbReference type="Pfam" id="PF08263">
    <property type="entry name" value="LRRNT_2"/>
    <property type="match status" value="1"/>
</dbReference>
<dbReference type="Proteomes" id="UP000824469">
    <property type="component" value="Unassembled WGS sequence"/>
</dbReference>
<evidence type="ECO:0000256" key="11">
    <source>
        <dbReference type="ARBA" id="ARBA00022737"/>
    </source>
</evidence>
<keyword evidence="15 21" id="KW-1133">Transmembrane helix</keyword>
<evidence type="ECO:0000313" key="25">
    <source>
        <dbReference type="Proteomes" id="UP000824469"/>
    </source>
</evidence>
<dbReference type="SMART" id="SM00369">
    <property type="entry name" value="LRR_TYP"/>
    <property type="match status" value="8"/>
</dbReference>
<dbReference type="FunFam" id="3.80.10.10:FF:000275">
    <property type="entry name" value="Leucine-rich repeat receptor-like protein kinase"/>
    <property type="match status" value="1"/>
</dbReference>